<dbReference type="PROSITE" id="PS50853">
    <property type="entry name" value="FN3"/>
    <property type="match status" value="1"/>
</dbReference>
<evidence type="ECO:0000256" key="5">
    <source>
        <dbReference type="ARBA" id="ARBA00022737"/>
    </source>
</evidence>
<dbReference type="PANTHER" id="PTHR48423">
    <property type="entry name" value="INTERLEUKIN-27 RECEPTOR SUBUNIT ALPHA"/>
    <property type="match status" value="1"/>
</dbReference>
<evidence type="ECO:0000256" key="7">
    <source>
        <dbReference type="ARBA" id="ARBA00023136"/>
    </source>
</evidence>
<evidence type="ECO:0000256" key="6">
    <source>
        <dbReference type="ARBA" id="ARBA00022989"/>
    </source>
</evidence>
<gene>
    <name evidence="15" type="primary">il23r</name>
    <name evidence="14" type="ORF">AMEX_G7271</name>
</gene>
<dbReference type="SMART" id="SM00060">
    <property type="entry name" value="FN3"/>
    <property type="match status" value="3"/>
</dbReference>
<dbReference type="SUPFAM" id="SSF49265">
    <property type="entry name" value="Fibronectin type III"/>
    <property type="match status" value="1"/>
</dbReference>
<evidence type="ECO:0000256" key="9">
    <source>
        <dbReference type="ARBA" id="ARBA00023180"/>
    </source>
</evidence>
<evidence type="ECO:0000256" key="8">
    <source>
        <dbReference type="ARBA" id="ARBA00023170"/>
    </source>
</evidence>
<evidence type="ECO:0000313" key="14">
    <source>
        <dbReference type="EMBL" id="KAG9277275.1"/>
    </source>
</evidence>
<keyword evidence="6 11" id="KW-1133">Transmembrane helix</keyword>
<reference evidence="14 17" key="1">
    <citation type="submission" date="2021-07" db="EMBL/GenBank/DDBJ databases">
        <authorList>
            <person name="Imarazene B."/>
            <person name="Zahm M."/>
            <person name="Klopp C."/>
            <person name="Cabau C."/>
            <person name="Beille S."/>
            <person name="Jouanno E."/>
            <person name="Castinel A."/>
            <person name="Lluch J."/>
            <person name="Gil L."/>
            <person name="Kuchtly C."/>
            <person name="Lopez Roques C."/>
            <person name="Donnadieu C."/>
            <person name="Parrinello H."/>
            <person name="Journot L."/>
            <person name="Du K."/>
            <person name="Schartl M."/>
            <person name="Retaux S."/>
            <person name="Guiguen Y."/>
        </authorList>
    </citation>
    <scope>NUCLEOTIDE SEQUENCE [LARGE SCALE GENOMIC DNA]</scope>
    <source>
        <strain evidence="14">Pach_M1</strain>
        <tissue evidence="14">Testis</tissue>
    </source>
</reference>
<dbReference type="InterPro" id="IPR036116">
    <property type="entry name" value="FN3_sf"/>
</dbReference>
<dbReference type="AlphaFoldDB" id="A0A8B9KZW1"/>
<keyword evidence="5" id="KW-0677">Repeat</keyword>
<dbReference type="Proteomes" id="UP000752171">
    <property type="component" value="Unassembled WGS sequence"/>
</dbReference>
<evidence type="ECO:0000256" key="3">
    <source>
        <dbReference type="ARBA" id="ARBA00022692"/>
    </source>
</evidence>
<comment type="subcellular location">
    <subcellularLocation>
        <location evidence="1">Membrane</location>
        <topology evidence="1">Single-pass type I membrane protein</topology>
    </subcellularLocation>
</comment>
<dbReference type="Ensembl" id="ENSAMXT00005049036.1">
    <property type="protein sequence ID" value="ENSAMXP00005045125.1"/>
    <property type="gene ID" value="ENSAMXG00005020908.1"/>
</dbReference>
<organism evidence="15 16">
    <name type="scientific">Astyanax mexicanus</name>
    <name type="common">Blind cave fish</name>
    <name type="synonym">Astyanax fasciatus mexicanus</name>
    <dbReference type="NCBI Taxonomy" id="7994"/>
    <lineage>
        <taxon>Eukaryota</taxon>
        <taxon>Metazoa</taxon>
        <taxon>Chordata</taxon>
        <taxon>Craniata</taxon>
        <taxon>Vertebrata</taxon>
        <taxon>Euteleostomi</taxon>
        <taxon>Actinopterygii</taxon>
        <taxon>Neopterygii</taxon>
        <taxon>Teleostei</taxon>
        <taxon>Ostariophysi</taxon>
        <taxon>Characiformes</taxon>
        <taxon>Characoidei</taxon>
        <taxon>Acestrorhamphidae</taxon>
        <taxon>Acestrorhamphinae</taxon>
        <taxon>Astyanax</taxon>
    </lineage>
</organism>
<dbReference type="Gene3D" id="2.60.40.10">
    <property type="entry name" value="Immunoglobulins"/>
    <property type="match status" value="2"/>
</dbReference>
<evidence type="ECO:0000256" key="12">
    <source>
        <dbReference type="SAM" id="SignalP"/>
    </source>
</evidence>
<dbReference type="PANTHER" id="PTHR48423:SF2">
    <property type="entry name" value="INTERLEUKIN-12 RECEPTOR SUBUNIT BETA-2"/>
    <property type="match status" value="1"/>
</dbReference>
<proteinExistence type="inferred from homology"/>
<protein>
    <submittedName>
        <fullName evidence="15">Interleukin 23 receptor</fullName>
    </submittedName>
</protein>
<reference evidence="15" key="2">
    <citation type="submission" date="2025-05" db="UniProtKB">
        <authorList>
            <consortium name="Ensembl"/>
        </authorList>
    </citation>
    <scope>IDENTIFICATION</scope>
</reference>
<keyword evidence="3 11" id="KW-0812">Transmembrane</keyword>
<keyword evidence="9" id="KW-0325">Glycoprotein</keyword>
<feature type="transmembrane region" description="Helical" evidence="11">
    <location>
        <begin position="441"/>
        <end position="462"/>
    </location>
</feature>
<evidence type="ECO:0000256" key="1">
    <source>
        <dbReference type="ARBA" id="ARBA00004479"/>
    </source>
</evidence>
<feature type="chain" id="PRO_5044669562" evidence="12">
    <location>
        <begin position="24"/>
        <end position="691"/>
    </location>
</feature>
<dbReference type="GO" id="GO:0005886">
    <property type="term" value="C:plasma membrane"/>
    <property type="evidence" value="ECO:0007669"/>
    <property type="project" value="UniProtKB-ARBA"/>
</dbReference>
<sequence length="691" mass="76983">MDFSREVMQIVFLVLLFCRLTDCYSVICAGHLTVDKDIIPMGSNLTVHCKSNTEQCNRLFIIELNGQTILQKNSCSSVTTQLVVTQPKFSLHCKVKQGRTVHNVCGRDIVADLIPSAPHIKTIELTKGSLSATIHWQSPDNMELLKPKLRFRKTDGSSVWMTGKVIQHYKGKVMMLDDLEPLTSYEFELRVCTISLEINCSHWSEPVRKNSSGQAPLNKLDVWRVIRRNEGSDTLNVTVLWKALSSEDYKGDLLGYELVYKEKNTTHTLNCSVTTIQYTLQLHHEVTRVNVSAVTSAGNSPPAPAWLICAETPVPTLHLSQTAEGRIHLDWNSSHQSYINISEQTSGFVVQWQTSPFEVQWKRIKKDKISTFIDDIPPCSTVNVSLYVESIEGVSRPVSGQILVKDRKSPPGPGHNDNKIPKGEYIVPDPVKSAADGPGDMAVIGICVMAVVPVFILINLMYLKCARKRIRKVCMSVGPSWLFQTLPKLGNSNAIKLLQNEKYGSEICWQPLDSDPPLSPVEDFSPSVELRDCYPVTHTEETTDEKRVEQDWAVCAYKPQISIVSQRIESVSETAETEEDEHPWPVFSPGFFPSQGIHGPLKSCLTVDGTPVSVDVVDGVFFITQSTLEEDVWSVAGNVAFAAAGNGEENSCQGQTVLPNDFVKCLREPSCNVRPHLPKSELNQSCMSRQL</sequence>
<dbReference type="CDD" id="cd00063">
    <property type="entry name" value="FN3"/>
    <property type="match status" value="1"/>
</dbReference>
<evidence type="ECO:0000256" key="2">
    <source>
        <dbReference type="ARBA" id="ARBA00008921"/>
    </source>
</evidence>
<name>A0A8B9KZW1_ASTMX</name>
<keyword evidence="7 11" id="KW-0472">Membrane</keyword>
<evidence type="ECO:0000256" key="11">
    <source>
        <dbReference type="SAM" id="Phobius"/>
    </source>
</evidence>
<feature type="signal peptide" evidence="12">
    <location>
        <begin position="1"/>
        <end position="23"/>
    </location>
</feature>
<evidence type="ECO:0000259" key="13">
    <source>
        <dbReference type="PROSITE" id="PS50853"/>
    </source>
</evidence>
<evidence type="ECO:0000313" key="15">
    <source>
        <dbReference type="Ensembl" id="ENSAMXP00005045125.1"/>
    </source>
</evidence>
<dbReference type="InterPro" id="IPR003961">
    <property type="entry name" value="FN3_dom"/>
</dbReference>
<evidence type="ECO:0000256" key="10">
    <source>
        <dbReference type="SAM" id="MobiDB-lite"/>
    </source>
</evidence>
<feature type="region of interest" description="Disordered" evidence="10">
    <location>
        <begin position="404"/>
        <end position="423"/>
    </location>
</feature>
<keyword evidence="4 12" id="KW-0732">Signal</keyword>
<dbReference type="InterPro" id="IPR052672">
    <property type="entry name" value="Type1_Cytokine_Rcpt_Type2"/>
</dbReference>
<evidence type="ECO:0000313" key="16">
    <source>
        <dbReference type="Proteomes" id="UP000694621"/>
    </source>
</evidence>
<evidence type="ECO:0000313" key="17">
    <source>
        <dbReference type="Proteomes" id="UP000752171"/>
    </source>
</evidence>
<dbReference type="InterPro" id="IPR013783">
    <property type="entry name" value="Ig-like_fold"/>
</dbReference>
<keyword evidence="8" id="KW-0675">Receptor</keyword>
<feature type="domain" description="Fibronectin type-III" evidence="13">
    <location>
        <begin position="114"/>
        <end position="215"/>
    </location>
</feature>
<accession>A0A8B9KZW1</accession>
<evidence type="ECO:0000256" key="4">
    <source>
        <dbReference type="ARBA" id="ARBA00022729"/>
    </source>
</evidence>
<dbReference type="EMBL" id="JAICCE010000005">
    <property type="protein sequence ID" value="KAG9277275.1"/>
    <property type="molecule type" value="Genomic_DNA"/>
</dbReference>
<dbReference type="Proteomes" id="UP000694621">
    <property type="component" value="Unplaced"/>
</dbReference>
<comment type="similarity">
    <text evidence="2">Belongs to the type I cytokine receptor family. Type 2 subfamily.</text>
</comment>
<dbReference type="OrthoDB" id="9897281at2759"/>